<reference evidence="3" key="1">
    <citation type="submission" date="2016-10" db="EMBL/GenBank/DDBJ databases">
        <authorList>
            <person name="Varghese N."/>
            <person name="Submissions S."/>
        </authorList>
    </citation>
    <scope>NUCLEOTIDE SEQUENCE [LARGE SCALE GENOMIC DNA]</scope>
    <source>
        <strain evidence="3">DSM 44771</strain>
    </source>
</reference>
<dbReference type="EMBL" id="FOZX01000002">
    <property type="protein sequence ID" value="SFS54666.1"/>
    <property type="molecule type" value="Genomic_DNA"/>
</dbReference>
<protein>
    <recommendedName>
        <fullName evidence="4">Small secreted domain</fullName>
    </recommendedName>
</protein>
<dbReference type="AlphaFoldDB" id="A0A1I6QQB9"/>
<dbReference type="RefSeq" id="WP_093415142.1">
    <property type="nucleotide sequence ID" value="NZ_FOZX01000002.1"/>
</dbReference>
<evidence type="ECO:0000313" key="2">
    <source>
        <dbReference type="EMBL" id="SFS54666.1"/>
    </source>
</evidence>
<dbReference type="Proteomes" id="UP000198852">
    <property type="component" value="Unassembled WGS sequence"/>
</dbReference>
<evidence type="ECO:0000313" key="3">
    <source>
        <dbReference type="Proteomes" id="UP000198852"/>
    </source>
</evidence>
<keyword evidence="1" id="KW-0732">Signal</keyword>
<name>A0A1I6QQB9_9PSEU</name>
<gene>
    <name evidence="2" type="ORF">SAMN05660874_01705</name>
</gene>
<dbReference type="OrthoDB" id="3699738at2"/>
<sequence>MLKKAVIVAGAAAGLLALAPMANADSQDNDGINLLNDNNISAVPVQLCGNNIAALGAVIPVASPNSSECVNAPIVDHPSGG</sequence>
<evidence type="ECO:0000256" key="1">
    <source>
        <dbReference type="SAM" id="SignalP"/>
    </source>
</evidence>
<accession>A0A1I6QQB9</accession>
<proteinExistence type="predicted"/>
<feature type="signal peptide" evidence="1">
    <location>
        <begin position="1"/>
        <end position="24"/>
    </location>
</feature>
<organism evidence="2 3">
    <name type="scientific">Saccharopolyspora flava</name>
    <dbReference type="NCBI Taxonomy" id="95161"/>
    <lineage>
        <taxon>Bacteria</taxon>
        <taxon>Bacillati</taxon>
        <taxon>Actinomycetota</taxon>
        <taxon>Actinomycetes</taxon>
        <taxon>Pseudonocardiales</taxon>
        <taxon>Pseudonocardiaceae</taxon>
        <taxon>Saccharopolyspora</taxon>
    </lineage>
</organism>
<feature type="chain" id="PRO_5011453916" description="Small secreted domain" evidence="1">
    <location>
        <begin position="25"/>
        <end position="81"/>
    </location>
</feature>
<evidence type="ECO:0008006" key="4">
    <source>
        <dbReference type="Google" id="ProtNLM"/>
    </source>
</evidence>
<dbReference type="STRING" id="95161.SAMN05660874_01705"/>
<keyword evidence="3" id="KW-1185">Reference proteome</keyword>